<dbReference type="OrthoDB" id="8101336at2"/>
<name>A0A5D4GU45_9HYPH</name>
<dbReference type="Proteomes" id="UP000323258">
    <property type="component" value="Unassembled WGS sequence"/>
</dbReference>
<dbReference type="AlphaFoldDB" id="A0A5D4GU45"/>
<dbReference type="RefSeq" id="WP_148915046.1">
    <property type="nucleotide sequence ID" value="NZ_VSZS01000063.1"/>
</dbReference>
<feature type="region of interest" description="Disordered" evidence="1">
    <location>
        <begin position="48"/>
        <end position="76"/>
    </location>
</feature>
<comment type="caution">
    <text evidence="2">The sequence shown here is derived from an EMBL/GenBank/DDBJ whole genome shotgun (WGS) entry which is preliminary data.</text>
</comment>
<gene>
    <name evidence="2" type="ORF">FY036_12360</name>
</gene>
<keyword evidence="3" id="KW-1185">Reference proteome</keyword>
<reference evidence="2 3" key="2">
    <citation type="submission" date="2019-09" db="EMBL/GenBank/DDBJ databases">
        <title>Mesorhizobium sp. MaA-C15 isolated from Microcystis aeruginosa.</title>
        <authorList>
            <person name="Jeong S.E."/>
            <person name="Jin H.M."/>
            <person name="Jeon C.O."/>
        </authorList>
    </citation>
    <scope>NUCLEOTIDE SEQUENCE [LARGE SCALE GENOMIC DNA]</scope>
    <source>
        <strain evidence="2 3">MaA-C15</strain>
    </source>
</reference>
<reference evidence="2 3" key="1">
    <citation type="submission" date="2019-08" db="EMBL/GenBank/DDBJ databases">
        <authorList>
            <person name="Seo Y.L."/>
        </authorList>
    </citation>
    <scope>NUCLEOTIDE SEQUENCE [LARGE SCALE GENOMIC DNA]</scope>
    <source>
        <strain evidence="2 3">MaA-C15</strain>
    </source>
</reference>
<proteinExistence type="predicted"/>
<evidence type="ECO:0000313" key="3">
    <source>
        <dbReference type="Proteomes" id="UP000323258"/>
    </source>
</evidence>
<dbReference type="EMBL" id="VSZS01000063">
    <property type="protein sequence ID" value="TYR31888.1"/>
    <property type="molecule type" value="Genomic_DNA"/>
</dbReference>
<sequence length="94" mass="9873">MRGLVSAAFAVMVCVKAATADERYDRTLAEAAADIVAARMDGKLRGGFGQDAEPLLQAPAETSPPQPANPPRPGIWRDGLAIAVERKSSVSPEL</sequence>
<evidence type="ECO:0000256" key="1">
    <source>
        <dbReference type="SAM" id="MobiDB-lite"/>
    </source>
</evidence>
<feature type="compositionally biased region" description="Pro residues" evidence="1">
    <location>
        <begin position="62"/>
        <end position="73"/>
    </location>
</feature>
<organism evidence="2 3">
    <name type="scientific">Neoaquamicrobium microcysteis</name>
    <dbReference type="NCBI Taxonomy" id="2682781"/>
    <lineage>
        <taxon>Bacteria</taxon>
        <taxon>Pseudomonadati</taxon>
        <taxon>Pseudomonadota</taxon>
        <taxon>Alphaproteobacteria</taxon>
        <taxon>Hyphomicrobiales</taxon>
        <taxon>Phyllobacteriaceae</taxon>
        <taxon>Neoaquamicrobium</taxon>
    </lineage>
</organism>
<accession>A0A5D4GU45</accession>
<protein>
    <submittedName>
        <fullName evidence="2">Uncharacterized protein</fullName>
    </submittedName>
</protein>
<evidence type="ECO:0000313" key="2">
    <source>
        <dbReference type="EMBL" id="TYR31888.1"/>
    </source>
</evidence>